<reference evidence="11 12" key="1">
    <citation type="submission" date="2019-03" db="EMBL/GenBank/DDBJ databases">
        <title>Genomic Encyclopedia of Archaeal and Bacterial Type Strains, Phase II (KMG-II): from individual species to whole genera.</title>
        <authorList>
            <person name="Goeker M."/>
        </authorList>
    </citation>
    <scope>NUCLEOTIDE SEQUENCE [LARGE SCALE GENOMIC DNA]</scope>
    <source>
        <strain evidence="11 12">ATCC 35214</strain>
    </source>
</reference>
<keyword evidence="7 9" id="KW-0472">Membrane</keyword>
<keyword evidence="8" id="KW-0129">CBS domain</keyword>
<keyword evidence="4 9" id="KW-0812">Transmembrane</keyword>
<dbReference type="InterPro" id="IPR006668">
    <property type="entry name" value="Mg_transptr_MgtE_intracell_dom"/>
</dbReference>
<dbReference type="Gene3D" id="1.10.357.20">
    <property type="entry name" value="SLC41 divalent cation transporters, integral membrane domain"/>
    <property type="match status" value="1"/>
</dbReference>
<feature type="transmembrane region" description="Helical" evidence="9">
    <location>
        <begin position="457"/>
        <end position="481"/>
    </location>
</feature>
<dbReference type="Pfam" id="PF00571">
    <property type="entry name" value="CBS"/>
    <property type="match status" value="1"/>
</dbReference>
<evidence type="ECO:0000256" key="6">
    <source>
        <dbReference type="ARBA" id="ARBA00022989"/>
    </source>
</evidence>
<dbReference type="InterPro" id="IPR006669">
    <property type="entry name" value="MgtE_transporter"/>
</dbReference>
<dbReference type="SMART" id="SM00116">
    <property type="entry name" value="CBS"/>
    <property type="match status" value="1"/>
</dbReference>
<evidence type="ECO:0000256" key="9">
    <source>
        <dbReference type="RuleBase" id="RU362011"/>
    </source>
</evidence>
<dbReference type="PANTHER" id="PTHR43773:SF1">
    <property type="entry name" value="MAGNESIUM TRANSPORTER MGTE"/>
    <property type="match status" value="1"/>
</dbReference>
<dbReference type="PROSITE" id="PS51371">
    <property type="entry name" value="CBS"/>
    <property type="match status" value="1"/>
</dbReference>
<sequence length="520" mass="58498">MQNDLRQINIENLVKLLQNLIDKKNVKKIRELEEETPIADFAKAVEKLESQKQIYLLRILKTDEAAEVFSFLDENIKIHLVSLFTDELGIKVLQEIETDELAELIEELPANLTRKILSQTPKEKREKINQILSYSDEQVGSYMSVDISILQDTWTCKRAITKIRRDYKQNILMGYNFYVVDNQGKLLGDVTLEELVFSDEDILLSDVYSAVTSLKPTDDKEYAAQIFSEHDKSTLPVVTSDNRLIGMITSDDIIDIIQDEATEDIYKMAGINPQAAEENYLKTTIRSIVRSRVLWLIILMISATMSQFIIQEFTDLSENFINGLGITVSTAVIVSLIPIISGAAGNAGSQSSTTITRAAALGDFNSKQYKKVIFKEMNVGLIIGSIMFIVNVARLYIYYAIPYFRREVGNWGTLSFIIIASSLSLWFVVIFAKFLGTTIPLFAIKLKKDPAVMSAPILATLSDAIATLIFFGLNLFVLWAAHASGVLESKITTTQPMLEKVVRMYEILNQQLIQPVGISL</sequence>
<comment type="subcellular location">
    <subcellularLocation>
        <location evidence="9">Cell membrane</location>
        <topology evidence="9">Multi-pass membrane protein</topology>
    </subcellularLocation>
    <subcellularLocation>
        <location evidence="1">Membrane</location>
        <topology evidence="1">Multi-pass membrane protein</topology>
    </subcellularLocation>
</comment>
<dbReference type="SUPFAM" id="SSF54631">
    <property type="entry name" value="CBS-domain pair"/>
    <property type="match status" value="1"/>
</dbReference>
<evidence type="ECO:0000313" key="11">
    <source>
        <dbReference type="EMBL" id="TDV23282.1"/>
    </source>
</evidence>
<gene>
    <name evidence="11" type="ORF">BCF59_0628</name>
</gene>
<dbReference type="Pfam" id="PF03448">
    <property type="entry name" value="MgtE_N"/>
    <property type="match status" value="1"/>
</dbReference>
<dbReference type="EMBL" id="SOCN01000003">
    <property type="protein sequence ID" value="TDV23282.1"/>
    <property type="molecule type" value="Genomic_DNA"/>
</dbReference>
<dbReference type="OrthoDB" id="9790355at2"/>
<evidence type="ECO:0000256" key="4">
    <source>
        <dbReference type="ARBA" id="ARBA00022692"/>
    </source>
</evidence>
<comment type="function">
    <text evidence="9">Acts as a magnesium transporter.</text>
</comment>
<dbReference type="CDD" id="cd04606">
    <property type="entry name" value="CBS_pair_Mg_transporter"/>
    <property type="match status" value="1"/>
</dbReference>
<dbReference type="AlphaFoldDB" id="A0A4R7UDR1"/>
<dbReference type="Pfam" id="PF01769">
    <property type="entry name" value="MgtE"/>
    <property type="match status" value="1"/>
</dbReference>
<feature type="domain" description="CBS" evidence="10">
    <location>
        <begin position="207"/>
        <end position="263"/>
    </location>
</feature>
<dbReference type="InterPro" id="IPR006667">
    <property type="entry name" value="SLC41_membr_dom"/>
</dbReference>
<dbReference type="Gene3D" id="3.10.580.10">
    <property type="entry name" value="CBS-domain"/>
    <property type="match status" value="1"/>
</dbReference>
<dbReference type="InterPro" id="IPR038076">
    <property type="entry name" value="MgtE_N_sf"/>
</dbReference>
<dbReference type="Gene3D" id="1.25.60.10">
    <property type="entry name" value="MgtE N-terminal domain-like"/>
    <property type="match status" value="1"/>
</dbReference>
<dbReference type="NCBIfam" id="TIGR00400">
    <property type="entry name" value="mgtE"/>
    <property type="match status" value="1"/>
</dbReference>
<feature type="transmembrane region" description="Helical" evidence="9">
    <location>
        <begin position="293"/>
        <end position="314"/>
    </location>
</feature>
<dbReference type="InterPro" id="IPR000644">
    <property type="entry name" value="CBS_dom"/>
</dbReference>
<evidence type="ECO:0000256" key="2">
    <source>
        <dbReference type="ARBA" id="ARBA00009749"/>
    </source>
</evidence>
<feature type="transmembrane region" description="Helical" evidence="9">
    <location>
        <begin position="320"/>
        <end position="340"/>
    </location>
</feature>
<evidence type="ECO:0000256" key="1">
    <source>
        <dbReference type="ARBA" id="ARBA00004141"/>
    </source>
</evidence>
<keyword evidence="6 9" id="KW-1133">Transmembrane helix</keyword>
<dbReference type="SUPFAM" id="SSF158791">
    <property type="entry name" value="MgtE N-terminal domain-like"/>
    <property type="match status" value="1"/>
</dbReference>
<organism evidence="11 12">
    <name type="scientific">Mycoplasmopsis mustelae</name>
    <dbReference type="NCBI Taxonomy" id="171289"/>
    <lineage>
        <taxon>Bacteria</taxon>
        <taxon>Bacillati</taxon>
        <taxon>Mycoplasmatota</taxon>
        <taxon>Mycoplasmoidales</taxon>
        <taxon>Metamycoplasmataceae</taxon>
        <taxon>Mycoplasmopsis</taxon>
    </lineage>
</organism>
<dbReference type="GO" id="GO:0005886">
    <property type="term" value="C:plasma membrane"/>
    <property type="evidence" value="ECO:0007669"/>
    <property type="project" value="UniProtKB-SubCell"/>
</dbReference>
<proteinExistence type="inferred from homology"/>
<dbReference type="RefSeq" id="WP_134111124.1">
    <property type="nucleotide sequence ID" value="NZ_SOCN01000003.1"/>
</dbReference>
<dbReference type="SUPFAM" id="SSF161093">
    <property type="entry name" value="MgtE membrane domain-like"/>
    <property type="match status" value="1"/>
</dbReference>
<name>A0A4R7UDR1_9BACT</name>
<dbReference type="InterPro" id="IPR036739">
    <property type="entry name" value="SLC41_membr_dom_sf"/>
</dbReference>
<evidence type="ECO:0000256" key="5">
    <source>
        <dbReference type="ARBA" id="ARBA00022842"/>
    </source>
</evidence>
<comment type="subunit">
    <text evidence="9">Homodimer.</text>
</comment>
<evidence type="ECO:0000256" key="7">
    <source>
        <dbReference type="ARBA" id="ARBA00023136"/>
    </source>
</evidence>
<evidence type="ECO:0000256" key="8">
    <source>
        <dbReference type="PROSITE-ProRule" id="PRU00703"/>
    </source>
</evidence>
<feature type="transmembrane region" description="Helical" evidence="9">
    <location>
        <begin position="379"/>
        <end position="401"/>
    </location>
</feature>
<keyword evidence="9" id="KW-1003">Cell membrane</keyword>
<dbReference type="Proteomes" id="UP000295757">
    <property type="component" value="Unassembled WGS sequence"/>
</dbReference>
<dbReference type="InterPro" id="IPR046342">
    <property type="entry name" value="CBS_dom_sf"/>
</dbReference>
<feature type="transmembrane region" description="Helical" evidence="9">
    <location>
        <begin position="413"/>
        <end position="436"/>
    </location>
</feature>
<keyword evidence="5 9" id="KW-0460">Magnesium</keyword>
<dbReference type="GO" id="GO:0015095">
    <property type="term" value="F:magnesium ion transmembrane transporter activity"/>
    <property type="evidence" value="ECO:0007669"/>
    <property type="project" value="UniProtKB-UniRule"/>
</dbReference>
<dbReference type="SMART" id="SM00924">
    <property type="entry name" value="MgtE_N"/>
    <property type="match status" value="1"/>
</dbReference>
<comment type="similarity">
    <text evidence="2 9">Belongs to the SLC41A transporter family.</text>
</comment>
<keyword evidence="3 9" id="KW-0813">Transport</keyword>
<evidence type="ECO:0000256" key="3">
    <source>
        <dbReference type="ARBA" id="ARBA00022448"/>
    </source>
</evidence>
<comment type="caution">
    <text evidence="11">The sequence shown here is derived from an EMBL/GenBank/DDBJ whole genome shotgun (WGS) entry which is preliminary data.</text>
</comment>
<keyword evidence="9" id="KW-0479">Metal-binding</keyword>
<protein>
    <recommendedName>
        <fullName evidence="9">Magnesium transporter MgtE</fullName>
    </recommendedName>
</protein>
<dbReference type="GO" id="GO:0046872">
    <property type="term" value="F:metal ion binding"/>
    <property type="evidence" value="ECO:0007669"/>
    <property type="project" value="UniProtKB-KW"/>
</dbReference>
<evidence type="ECO:0000259" key="10">
    <source>
        <dbReference type="PROSITE" id="PS51371"/>
    </source>
</evidence>
<evidence type="ECO:0000313" key="12">
    <source>
        <dbReference type="Proteomes" id="UP000295757"/>
    </source>
</evidence>
<keyword evidence="12" id="KW-1185">Reference proteome</keyword>
<dbReference type="PANTHER" id="PTHR43773">
    <property type="entry name" value="MAGNESIUM TRANSPORTER MGTE"/>
    <property type="match status" value="1"/>
</dbReference>
<accession>A0A4R7UDR1</accession>